<organism evidence="2 3">
    <name type="scientific">Asparagus officinalis</name>
    <name type="common">Garden asparagus</name>
    <dbReference type="NCBI Taxonomy" id="4686"/>
    <lineage>
        <taxon>Eukaryota</taxon>
        <taxon>Viridiplantae</taxon>
        <taxon>Streptophyta</taxon>
        <taxon>Embryophyta</taxon>
        <taxon>Tracheophyta</taxon>
        <taxon>Spermatophyta</taxon>
        <taxon>Magnoliopsida</taxon>
        <taxon>Liliopsida</taxon>
        <taxon>Asparagales</taxon>
        <taxon>Asparagaceae</taxon>
        <taxon>Asparagoideae</taxon>
        <taxon>Asparagus</taxon>
    </lineage>
</organism>
<dbReference type="PANTHER" id="PTHR46816">
    <property type="entry name" value="OS01G0273500 PROTEIN"/>
    <property type="match status" value="1"/>
</dbReference>
<dbReference type="OMA" id="RDHARMS"/>
<dbReference type="Gramene" id="ONK63266">
    <property type="protein sequence ID" value="ONK63266"/>
    <property type="gene ID" value="A4U43_C07F13180"/>
</dbReference>
<dbReference type="GO" id="GO:0005783">
    <property type="term" value="C:endoplasmic reticulum"/>
    <property type="evidence" value="ECO:0007669"/>
    <property type="project" value="UniProtKB-ARBA"/>
</dbReference>
<gene>
    <name evidence="2" type="ORF">A4U43_C07F13180</name>
</gene>
<dbReference type="InterPro" id="IPR036869">
    <property type="entry name" value="J_dom_sf"/>
</dbReference>
<dbReference type="CDD" id="cd06257">
    <property type="entry name" value="DnaJ"/>
    <property type="match status" value="1"/>
</dbReference>
<dbReference type="SUPFAM" id="SSF46565">
    <property type="entry name" value="Chaperone J-domain"/>
    <property type="match status" value="1"/>
</dbReference>
<dbReference type="Gene3D" id="1.10.287.110">
    <property type="entry name" value="DnaJ domain"/>
    <property type="match status" value="1"/>
</dbReference>
<sequence>MELVRSLPDCLRDLDHLKLLYDSVLRDRKLPGPAWKPHYDVRYRDIPSSLRVLTGRIQELRRRVASGEGCDVDYYVLIGVRRGCTRSELERAHRLLALKHKPDKAALFVDRLEFAEEYRDLDTVRDHARMSALILYRMLQKGYSSIMSTVMDEERRRRAEGEGGCSGCTAATAAYRQRVRQTRRRHGSGGRQ</sequence>
<accession>A0A5P1EBK7</accession>
<dbReference type="EMBL" id="CM007387">
    <property type="protein sequence ID" value="ONK63266.1"/>
    <property type="molecule type" value="Genomic_DNA"/>
</dbReference>
<dbReference type="InterPro" id="IPR001623">
    <property type="entry name" value="DnaJ_domain"/>
</dbReference>
<dbReference type="PROSITE" id="PS50076">
    <property type="entry name" value="DNAJ_2"/>
    <property type="match status" value="1"/>
</dbReference>
<name>A0A5P1EBK7_ASPOF</name>
<dbReference type="AlphaFoldDB" id="A0A5P1EBK7"/>
<feature type="domain" description="J" evidence="1">
    <location>
        <begin position="73"/>
        <end position="163"/>
    </location>
</feature>
<reference evidence="3" key="1">
    <citation type="journal article" date="2017" name="Nat. Commun.">
        <title>The asparagus genome sheds light on the origin and evolution of a young Y chromosome.</title>
        <authorList>
            <person name="Harkess A."/>
            <person name="Zhou J."/>
            <person name="Xu C."/>
            <person name="Bowers J.E."/>
            <person name="Van der Hulst R."/>
            <person name="Ayyampalayam S."/>
            <person name="Mercati F."/>
            <person name="Riccardi P."/>
            <person name="McKain M.R."/>
            <person name="Kakrana A."/>
            <person name="Tang H."/>
            <person name="Ray J."/>
            <person name="Groenendijk J."/>
            <person name="Arikit S."/>
            <person name="Mathioni S.M."/>
            <person name="Nakano M."/>
            <person name="Shan H."/>
            <person name="Telgmann-Rauber A."/>
            <person name="Kanno A."/>
            <person name="Yue Z."/>
            <person name="Chen H."/>
            <person name="Li W."/>
            <person name="Chen Y."/>
            <person name="Xu X."/>
            <person name="Zhang Y."/>
            <person name="Luo S."/>
            <person name="Chen H."/>
            <person name="Gao J."/>
            <person name="Mao Z."/>
            <person name="Pires J.C."/>
            <person name="Luo M."/>
            <person name="Kudrna D."/>
            <person name="Wing R.A."/>
            <person name="Meyers B.C."/>
            <person name="Yi K."/>
            <person name="Kong H."/>
            <person name="Lavrijsen P."/>
            <person name="Sunseri F."/>
            <person name="Falavigna A."/>
            <person name="Ye Y."/>
            <person name="Leebens-Mack J.H."/>
            <person name="Chen G."/>
        </authorList>
    </citation>
    <scope>NUCLEOTIDE SEQUENCE [LARGE SCALE GENOMIC DNA]</scope>
    <source>
        <strain evidence="3">cv. DH0086</strain>
    </source>
</reference>
<proteinExistence type="predicted"/>
<protein>
    <recommendedName>
        <fullName evidence="1">J domain-containing protein</fullName>
    </recommendedName>
</protein>
<evidence type="ECO:0000313" key="2">
    <source>
        <dbReference type="EMBL" id="ONK63266.1"/>
    </source>
</evidence>
<dbReference type="Proteomes" id="UP000243459">
    <property type="component" value="Chromosome 7"/>
</dbReference>
<dbReference type="PANTHER" id="PTHR46816:SF1">
    <property type="entry name" value="TETRATRICOPEPTIDE REPEAT (TPR)-LIKE SUPERFAMILY PROTEIN"/>
    <property type="match status" value="1"/>
</dbReference>
<evidence type="ECO:0000259" key="1">
    <source>
        <dbReference type="PROSITE" id="PS50076"/>
    </source>
</evidence>
<keyword evidence="3" id="KW-1185">Reference proteome</keyword>
<evidence type="ECO:0000313" key="3">
    <source>
        <dbReference type="Proteomes" id="UP000243459"/>
    </source>
</evidence>